<dbReference type="Gene3D" id="3.40.50.720">
    <property type="entry name" value="NAD(P)-binding Rossmann-like Domain"/>
    <property type="match status" value="1"/>
</dbReference>
<dbReference type="PANTHER" id="PTHR11557:SF0">
    <property type="entry name" value="PORPHOBILINOGEN DEAMINASE"/>
    <property type="match status" value="1"/>
</dbReference>
<dbReference type="FunFam" id="3.40.190.10:FF:000005">
    <property type="entry name" value="Porphobilinogen deaminase"/>
    <property type="match status" value="1"/>
</dbReference>
<dbReference type="Proteomes" id="UP000199230">
    <property type="component" value="Unassembled WGS sequence"/>
</dbReference>
<evidence type="ECO:0000256" key="1">
    <source>
        <dbReference type="ARBA" id="ARBA00002869"/>
    </source>
</evidence>
<dbReference type="GO" id="GO:0005737">
    <property type="term" value="C:cytoplasm"/>
    <property type="evidence" value="ECO:0007669"/>
    <property type="project" value="UniProtKB-UniRule"/>
</dbReference>
<evidence type="ECO:0000256" key="8">
    <source>
        <dbReference type="ARBA" id="ARBA00023027"/>
    </source>
</evidence>
<dbReference type="Gene3D" id="3.30.160.40">
    <property type="entry name" value="Porphobilinogen deaminase, C-terminal domain"/>
    <property type="match status" value="1"/>
</dbReference>
<comment type="pathway">
    <text evidence="2">Porphyrin-containing compound metabolism; protoporphyrin-IX biosynthesis; coproporphyrinogen-III from 5-aminolevulinate: step 2/4.</text>
</comment>
<dbReference type="SUPFAM" id="SSF54782">
    <property type="entry name" value="Porphobilinogen deaminase (hydroxymethylbilane synthase), C-terminal domain"/>
    <property type="match status" value="1"/>
</dbReference>
<feature type="domain" description="Porphobilinogen deaminase N-terminal" evidence="13">
    <location>
        <begin position="236"/>
        <end position="443"/>
    </location>
</feature>
<comment type="function">
    <text evidence="1 12">Tetrapolymerization of the monopyrrole PBG into the hydroxymethylbilane pre-uroporphyrinogen in several discrete steps.</text>
</comment>
<dbReference type="AlphaFoldDB" id="A0A1H3MMQ7"/>
<dbReference type="Pfam" id="PF03900">
    <property type="entry name" value="Porphobil_deamC"/>
    <property type="match status" value="1"/>
</dbReference>
<dbReference type="InterPro" id="IPR036803">
    <property type="entry name" value="Porphobilinogen_deaminase_C_sf"/>
</dbReference>
<keyword evidence="9 12" id="KW-0627">Porphyrin biosynthesis</keyword>
<evidence type="ECO:0000256" key="3">
    <source>
        <dbReference type="ARBA" id="ARBA00005010"/>
    </source>
</evidence>
<comment type="similarity">
    <text evidence="4 12">Belongs to the HMBS family.</text>
</comment>
<dbReference type="SUPFAM" id="SSF53850">
    <property type="entry name" value="Periplasmic binding protein-like II"/>
    <property type="match status" value="1"/>
</dbReference>
<evidence type="ECO:0000256" key="4">
    <source>
        <dbReference type="ARBA" id="ARBA00005638"/>
    </source>
</evidence>
<protein>
    <recommendedName>
        <fullName evidence="12">Porphobilinogen deaminase</fullName>
        <shortName evidence="12">PBG</shortName>
        <ecNumber evidence="12">2.5.1.61</ecNumber>
    </recommendedName>
    <alternativeName>
        <fullName evidence="12">Hydroxymethylbilane synthase</fullName>
        <shortName evidence="12">HMBS</shortName>
    </alternativeName>
    <alternativeName>
        <fullName evidence="12">Pre-uroporphyrinogen synthase</fullName>
    </alternativeName>
</protein>
<dbReference type="NCBIfam" id="TIGR00212">
    <property type="entry name" value="hemC"/>
    <property type="match status" value="1"/>
</dbReference>
<dbReference type="GO" id="GO:0006782">
    <property type="term" value="P:protoporphyrinogen IX biosynthetic process"/>
    <property type="evidence" value="ECO:0007669"/>
    <property type="project" value="UniProtKB-UniRule"/>
</dbReference>
<evidence type="ECO:0000256" key="5">
    <source>
        <dbReference type="ARBA" id="ARBA00011245"/>
    </source>
</evidence>
<dbReference type="UniPathway" id="UPA00262">
    <property type="reaction ID" value="UER00222"/>
</dbReference>
<dbReference type="PROSITE" id="PS00533">
    <property type="entry name" value="PORPHOBILINOGEN_DEAM"/>
    <property type="match status" value="1"/>
</dbReference>
<gene>
    <name evidence="12" type="primary">hemC</name>
    <name evidence="15" type="ORF">SAMN05192546_104196</name>
</gene>
<evidence type="ECO:0000256" key="10">
    <source>
        <dbReference type="ARBA" id="ARBA00047561"/>
    </source>
</evidence>
<dbReference type="Gene3D" id="1.10.8.610">
    <property type="entry name" value="SirC, precorrin-2 dehydrogenase, C-terminal helical domain-like"/>
    <property type="match status" value="1"/>
</dbReference>
<keyword evidence="8" id="KW-0520">NAD</keyword>
<comment type="catalytic activity">
    <reaction evidence="10">
        <text>precorrin-2 + NAD(+) = sirohydrochlorin + NADH + 2 H(+)</text>
        <dbReference type="Rhea" id="RHEA:15613"/>
        <dbReference type="ChEBI" id="CHEBI:15378"/>
        <dbReference type="ChEBI" id="CHEBI:57540"/>
        <dbReference type="ChEBI" id="CHEBI:57945"/>
        <dbReference type="ChEBI" id="CHEBI:58351"/>
        <dbReference type="ChEBI" id="CHEBI:58827"/>
        <dbReference type="EC" id="1.3.1.76"/>
    </reaction>
</comment>
<evidence type="ECO:0000259" key="14">
    <source>
        <dbReference type="Pfam" id="PF03900"/>
    </source>
</evidence>
<evidence type="ECO:0000256" key="9">
    <source>
        <dbReference type="ARBA" id="ARBA00023244"/>
    </source>
</evidence>
<feature type="modified residue" description="S-(dipyrrolylmethanemethyl)cysteine" evidence="12">
    <location>
        <position position="473"/>
    </location>
</feature>
<dbReference type="InterPro" id="IPR042518">
    <property type="entry name" value="SirC_C"/>
</dbReference>
<reference evidence="15 16" key="1">
    <citation type="submission" date="2016-10" db="EMBL/GenBank/DDBJ databases">
        <authorList>
            <person name="de Groot N.N."/>
        </authorList>
    </citation>
    <scope>NUCLEOTIDE SEQUENCE [LARGE SCALE GENOMIC DNA]</scope>
    <source>
        <strain evidence="15 16">APO</strain>
    </source>
</reference>
<organism evidence="15 16">
    <name type="scientific">Tindallia californiensis</name>
    <dbReference type="NCBI Taxonomy" id="159292"/>
    <lineage>
        <taxon>Bacteria</taxon>
        <taxon>Bacillati</taxon>
        <taxon>Bacillota</taxon>
        <taxon>Clostridia</taxon>
        <taxon>Peptostreptococcales</taxon>
        <taxon>Tindalliaceae</taxon>
        <taxon>Tindallia</taxon>
    </lineage>
</organism>
<dbReference type="InterPro" id="IPR022418">
    <property type="entry name" value="Porphobilinogen_deaminase_C"/>
</dbReference>
<evidence type="ECO:0000256" key="11">
    <source>
        <dbReference type="ARBA" id="ARBA00048169"/>
    </source>
</evidence>
<feature type="domain" description="Porphobilinogen deaminase C-terminal" evidence="14">
    <location>
        <begin position="458"/>
        <end position="525"/>
    </location>
</feature>
<evidence type="ECO:0000259" key="13">
    <source>
        <dbReference type="Pfam" id="PF01379"/>
    </source>
</evidence>
<dbReference type="HAMAP" id="MF_00260">
    <property type="entry name" value="Porphobil_deam"/>
    <property type="match status" value="1"/>
</dbReference>
<comment type="cofactor">
    <cofactor evidence="12">
        <name>dipyrromethane</name>
        <dbReference type="ChEBI" id="CHEBI:60342"/>
    </cofactor>
    <text evidence="12">Binds 1 dipyrromethane group covalently.</text>
</comment>
<dbReference type="PANTHER" id="PTHR11557">
    <property type="entry name" value="PORPHOBILINOGEN DEAMINASE"/>
    <property type="match status" value="1"/>
</dbReference>
<dbReference type="RefSeq" id="WP_093312733.1">
    <property type="nucleotide sequence ID" value="NZ_FNPV01000004.1"/>
</dbReference>
<evidence type="ECO:0000256" key="6">
    <source>
        <dbReference type="ARBA" id="ARBA00022679"/>
    </source>
</evidence>
<dbReference type="STRING" id="159292.SAMN05192546_104196"/>
<evidence type="ECO:0000313" key="15">
    <source>
        <dbReference type="EMBL" id="SDY77718.1"/>
    </source>
</evidence>
<dbReference type="InterPro" id="IPR022419">
    <property type="entry name" value="Porphobilin_deaminase_cofac_BS"/>
</dbReference>
<accession>A0A1H3MMQ7</accession>
<evidence type="ECO:0000256" key="2">
    <source>
        <dbReference type="ARBA" id="ARBA00004735"/>
    </source>
</evidence>
<dbReference type="GO" id="GO:0004418">
    <property type="term" value="F:hydroxymethylbilane synthase activity"/>
    <property type="evidence" value="ECO:0007669"/>
    <property type="project" value="UniProtKB-UniRule"/>
</dbReference>
<dbReference type="SUPFAM" id="SSF51735">
    <property type="entry name" value="NAD(P)-binding Rossmann-fold domains"/>
    <property type="match status" value="1"/>
</dbReference>
<keyword evidence="16" id="KW-1185">Reference proteome</keyword>
<evidence type="ECO:0000256" key="12">
    <source>
        <dbReference type="HAMAP-Rule" id="MF_00260"/>
    </source>
</evidence>
<name>A0A1H3MMQ7_9FIRM</name>
<dbReference type="Pfam" id="PF13241">
    <property type="entry name" value="NAD_binding_7"/>
    <property type="match status" value="1"/>
</dbReference>
<comment type="subunit">
    <text evidence="5 12">Monomer.</text>
</comment>
<dbReference type="OrthoDB" id="9810298at2"/>
<dbReference type="GO" id="GO:0043115">
    <property type="term" value="F:precorrin-2 dehydrogenase activity"/>
    <property type="evidence" value="ECO:0007669"/>
    <property type="project" value="UniProtKB-EC"/>
</dbReference>
<dbReference type="InterPro" id="IPR000860">
    <property type="entry name" value="HemC"/>
</dbReference>
<dbReference type="SUPFAM" id="SSF75615">
    <property type="entry name" value="Siroheme synthase middle domains-like"/>
    <property type="match status" value="1"/>
</dbReference>
<dbReference type="InterPro" id="IPR006367">
    <property type="entry name" value="Sirohaem_synthase_N"/>
</dbReference>
<keyword evidence="6 12" id="KW-0808">Transferase</keyword>
<sequence length="536" mass="59707">MSGYFPMMMQLNKKKCVVIGGGIVAERKVTALLESKAEVTVISPEITEKIQKSYEKGSLKWEKRGYRSGDFDKIPFAFIAVGDENVNKRCRQEANKTNTLLNIADQPDQCDFMLPAVLRQGDLLLTVCTSGKSPMLAKKIKQDLMQTYGKSYSIVLDTLGEIRQDAFLQIANQKNRQEIFRQLIYDGMVEKALTLPVQEVETFLMQEYKELVLSTKEHGSEKGSEIEKRRKAVKKLIIGSRGSRLALIQAKWVQEKLQEAHHGLKIDIKIIKTKGDIILDRTLDKVGGKGLFVKEIQNALFDGSIDLAVHSMKDVPGESPEGLKMVAIPEREDARDVLVTADGKSWKELRDKPVIGTSSMRRQAQMKALRPDSQIVPIRGNIETRMQKMKDQHMDGILLAAAGLIRSGYFNEKYHFAFSEEAFIPAVGQGALGCEIREDDVETTGIVKVLDDMESRRRVEAERGFLNHLEGDCHVPVGAFAWIEEKKLTILGMVACVETGKRLTAVASGEGSGEALGVKVAEELLEKGAASLLKRK</sequence>
<proteinExistence type="inferred from homology"/>
<dbReference type="InterPro" id="IPR036291">
    <property type="entry name" value="NAD(P)-bd_dom_sf"/>
</dbReference>
<comment type="catalytic activity">
    <reaction evidence="11 12">
        <text>4 porphobilinogen + H2O = hydroxymethylbilane + 4 NH4(+)</text>
        <dbReference type="Rhea" id="RHEA:13185"/>
        <dbReference type="ChEBI" id="CHEBI:15377"/>
        <dbReference type="ChEBI" id="CHEBI:28938"/>
        <dbReference type="ChEBI" id="CHEBI:57845"/>
        <dbReference type="ChEBI" id="CHEBI:58126"/>
        <dbReference type="EC" id="2.5.1.61"/>
    </reaction>
</comment>
<dbReference type="PRINTS" id="PR00151">
    <property type="entry name" value="PORPHBDMNASE"/>
</dbReference>
<comment type="miscellaneous">
    <text evidence="12">The porphobilinogen subunits are added to the dipyrromethane group.</text>
</comment>
<dbReference type="EC" id="2.5.1.61" evidence="12"/>
<dbReference type="FunFam" id="3.40.190.10:FF:000004">
    <property type="entry name" value="Porphobilinogen deaminase"/>
    <property type="match status" value="1"/>
</dbReference>
<evidence type="ECO:0000313" key="16">
    <source>
        <dbReference type="Proteomes" id="UP000199230"/>
    </source>
</evidence>
<keyword evidence="7" id="KW-0560">Oxidoreductase</keyword>
<evidence type="ECO:0000256" key="7">
    <source>
        <dbReference type="ARBA" id="ARBA00023002"/>
    </source>
</evidence>
<dbReference type="GO" id="GO:0019354">
    <property type="term" value="P:siroheme biosynthetic process"/>
    <property type="evidence" value="ECO:0007669"/>
    <property type="project" value="UniProtKB-UniPathway"/>
</dbReference>
<dbReference type="NCBIfam" id="TIGR01470">
    <property type="entry name" value="cysG_Nterm"/>
    <property type="match status" value="1"/>
</dbReference>
<dbReference type="Gene3D" id="3.40.190.10">
    <property type="entry name" value="Periplasmic binding protein-like II"/>
    <property type="match status" value="2"/>
</dbReference>
<dbReference type="EMBL" id="FNPV01000004">
    <property type="protein sequence ID" value="SDY77718.1"/>
    <property type="molecule type" value="Genomic_DNA"/>
</dbReference>
<comment type="pathway">
    <text evidence="3">Porphyrin-containing compound metabolism; siroheme biosynthesis; sirohydrochlorin from precorrin-2: step 1/1.</text>
</comment>
<dbReference type="InterPro" id="IPR022417">
    <property type="entry name" value="Porphobilin_deaminase_N"/>
</dbReference>
<dbReference type="Pfam" id="PF01379">
    <property type="entry name" value="Porphobil_deam"/>
    <property type="match status" value="1"/>
</dbReference>